<evidence type="ECO:0000256" key="3">
    <source>
        <dbReference type="ARBA" id="ARBA00022801"/>
    </source>
</evidence>
<feature type="active site" description="Nucleophile" evidence="4">
    <location>
        <position position="176"/>
    </location>
</feature>
<feature type="active site" description="Proton acceptor" evidence="4">
    <location>
        <position position="389"/>
    </location>
</feature>
<sequence length="416" mass="47173">MSIEPFEIPSIPPERLALLKERLTHAEYPNELEQDVEWTYGAPRWAVEPLVKAWLNDYNWETARAEMNRWHHYHATIQGLRVHFVHERSEKPDAIPLLLLNGWPSNFYEYHKVIEPLRDGDNGKQAFHVIVPSLPGFGFSEAPKLPGHGIKANGEIMHELMTTVLGYTEYMAHGTDWGAPIAKWCAKKHSTHCKAVHSSFPLGPAPTPTLHNLLTQPLRVAKLLASAAIGFDAVYGRGAAKLKSQSFVDVINDADAGYRCIQCTRPYTLGFGLTDSPVGLLAWILEKFHNWTYHTSGKENTEALPETITVDEFLTVVTIYWLSNSMASSTRIYYEFFNEKDLNNEFGPEKVKIPTALAYFPAELAKVPREWVEAGSNLQQYNEYDVGGHFPSLEVNELVVDDFQRFGKLLKTKKFM</sequence>
<dbReference type="InterPro" id="IPR029058">
    <property type="entry name" value="AB_hydrolase_fold"/>
</dbReference>
<evidence type="ECO:0000256" key="1">
    <source>
        <dbReference type="ARBA" id="ARBA00010088"/>
    </source>
</evidence>
<dbReference type="PANTHER" id="PTHR21661">
    <property type="entry name" value="EPOXIDE HYDROLASE 1-RELATED"/>
    <property type="match status" value="1"/>
</dbReference>
<comment type="caution">
    <text evidence="6">The sequence shown here is derived from an EMBL/GenBank/DDBJ whole genome shotgun (WGS) entry which is preliminary data.</text>
</comment>
<organism evidence="6 7">
    <name type="scientific">Phascolomyces articulosus</name>
    <dbReference type="NCBI Taxonomy" id="60185"/>
    <lineage>
        <taxon>Eukaryota</taxon>
        <taxon>Fungi</taxon>
        <taxon>Fungi incertae sedis</taxon>
        <taxon>Mucoromycota</taxon>
        <taxon>Mucoromycotina</taxon>
        <taxon>Mucoromycetes</taxon>
        <taxon>Mucorales</taxon>
        <taxon>Lichtheimiaceae</taxon>
        <taxon>Phascolomyces</taxon>
    </lineage>
</organism>
<dbReference type="AlphaFoldDB" id="A0AAD5JXY2"/>
<dbReference type="GO" id="GO:0097176">
    <property type="term" value="P:epoxide metabolic process"/>
    <property type="evidence" value="ECO:0007669"/>
    <property type="project" value="TreeGrafter"/>
</dbReference>
<reference evidence="6" key="2">
    <citation type="submission" date="2023-02" db="EMBL/GenBank/DDBJ databases">
        <authorList>
            <consortium name="DOE Joint Genome Institute"/>
            <person name="Mondo S.J."/>
            <person name="Chang Y."/>
            <person name="Wang Y."/>
            <person name="Ahrendt S."/>
            <person name="Andreopoulos W."/>
            <person name="Barry K."/>
            <person name="Beard J."/>
            <person name="Benny G.L."/>
            <person name="Blankenship S."/>
            <person name="Bonito G."/>
            <person name="Cuomo C."/>
            <person name="Desiro A."/>
            <person name="Gervers K.A."/>
            <person name="Hundley H."/>
            <person name="Kuo A."/>
            <person name="LaButti K."/>
            <person name="Lang B.F."/>
            <person name="Lipzen A."/>
            <person name="O'Donnell K."/>
            <person name="Pangilinan J."/>
            <person name="Reynolds N."/>
            <person name="Sandor L."/>
            <person name="Smith M.W."/>
            <person name="Tsang A."/>
            <person name="Grigoriev I.V."/>
            <person name="Stajich J.E."/>
            <person name="Spatafora J.W."/>
        </authorList>
    </citation>
    <scope>NUCLEOTIDE SEQUENCE</scope>
    <source>
        <strain evidence="6">RSA 2281</strain>
    </source>
</reference>
<evidence type="ECO:0000313" key="7">
    <source>
        <dbReference type="Proteomes" id="UP001209540"/>
    </source>
</evidence>
<protein>
    <submittedName>
        <fullName evidence="6">Alpha/Beta hydrolase protein</fullName>
    </submittedName>
</protein>
<gene>
    <name evidence="6" type="ORF">BDA99DRAFT_513685</name>
</gene>
<evidence type="ECO:0000256" key="4">
    <source>
        <dbReference type="PIRSR" id="PIRSR001112-1"/>
    </source>
</evidence>
<dbReference type="EMBL" id="JAIXMP010000017">
    <property type="protein sequence ID" value="KAI9259609.1"/>
    <property type="molecule type" value="Genomic_DNA"/>
</dbReference>
<evidence type="ECO:0000256" key="2">
    <source>
        <dbReference type="ARBA" id="ARBA00022797"/>
    </source>
</evidence>
<keyword evidence="3 6" id="KW-0378">Hydrolase</keyword>
<reference evidence="6" key="1">
    <citation type="journal article" date="2022" name="IScience">
        <title>Evolution of zygomycete secretomes and the origins of terrestrial fungal ecologies.</title>
        <authorList>
            <person name="Chang Y."/>
            <person name="Wang Y."/>
            <person name="Mondo S."/>
            <person name="Ahrendt S."/>
            <person name="Andreopoulos W."/>
            <person name="Barry K."/>
            <person name="Beard J."/>
            <person name="Benny G.L."/>
            <person name="Blankenship S."/>
            <person name="Bonito G."/>
            <person name="Cuomo C."/>
            <person name="Desiro A."/>
            <person name="Gervers K.A."/>
            <person name="Hundley H."/>
            <person name="Kuo A."/>
            <person name="LaButti K."/>
            <person name="Lang B.F."/>
            <person name="Lipzen A."/>
            <person name="O'Donnell K."/>
            <person name="Pangilinan J."/>
            <person name="Reynolds N."/>
            <person name="Sandor L."/>
            <person name="Smith M.E."/>
            <person name="Tsang A."/>
            <person name="Grigoriev I.V."/>
            <person name="Stajich J.E."/>
            <person name="Spatafora J.W."/>
        </authorList>
    </citation>
    <scope>NUCLEOTIDE SEQUENCE</scope>
    <source>
        <strain evidence="6">RSA 2281</strain>
    </source>
</reference>
<dbReference type="Pfam" id="PF06441">
    <property type="entry name" value="EHN"/>
    <property type="match status" value="1"/>
</dbReference>
<dbReference type="SUPFAM" id="SSF53474">
    <property type="entry name" value="alpha/beta-Hydrolases"/>
    <property type="match status" value="1"/>
</dbReference>
<evidence type="ECO:0000313" key="6">
    <source>
        <dbReference type="EMBL" id="KAI9259609.1"/>
    </source>
</evidence>
<keyword evidence="7" id="KW-1185">Reference proteome</keyword>
<dbReference type="GO" id="GO:0004301">
    <property type="term" value="F:epoxide hydrolase activity"/>
    <property type="evidence" value="ECO:0007669"/>
    <property type="project" value="TreeGrafter"/>
</dbReference>
<dbReference type="Gene3D" id="3.40.50.1820">
    <property type="entry name" value="alpha/beta hydrolase"/>
    <property type="match status" value="1"/>
</dbReference>
<keyword evidence="2" id="KW-0058">Aromatic hydrocarbons catabolism</keyword>
<evidence type="ECO:0000259" key="5">
    <source>
        <dbReference type="Pfam" id="PF06441"/>
    </source>
</evidence>
<name>A0AAD5JXY2_9FUNG</name>
<dbReference type="InterPro" id="IPR010497">
    <property type="entry name" value="Epoxide_hydro_N"/>
</dbReference>
<accession>A0AAD5JXY2</accession>
<dbReference type="PIRSF" id="PIRSF001112">
    <property type="entry name" value="Epoxide_hydrolase"/>
    <property type="match status" value="1"/>
</dbReference>
<dbReference type="InterPro" id="IPR016292">
    <property type="entry name" value="Epoxide_hydrolase"/>
</dbReference>
<dbReference type="Proteomes" id="UP001209540">
    <property type="component" value="Unassembled WGS sequence"/>
</dbReference>
<proteinExistence type="inferred from homology"/>
<dbReference type="PRINTS" id="PR00412">
    <property type="entry name" value="EPOXHYDRLASE"/>
</dbReference>
<dbReference type="InterPro" id="IPR000639">
    <property type="entry name" value="Epox_hydrolase-like"/>
</dbReference>
<dbReference type="PANTHER" id="PTHR21661:SF35">
    <property type="entry name" value="EPOXIDE HYDROLASE"/>
    <property type="match status" value="1"/>
</dbReference>
<comment type="similarity">
    <text evidence="1">Belongs to the peptidase S33 family.</text>
</comment>
<feature type="domain" description="Epoxide hydrolase N-terminal" evidence="5">
    <location>
        <begin position="3"/>
        <end position="110"/>
    </location>
</feature>
<feature type="active site" description="Proton donor" evidence="4">
    <location>
        <position position="333"/>
    </location>
</feature>